<name>A0A919X9G4_9BACI</name>
<evidence type="ECO:0000313" key="1">
    <source>
        <dbReference type="EMBL" id="GIO28491.1"/>
    </source>
</evidence>
<dbReference type="Proteomes" id="UP000676917">
    <property type="component" value="Unassembled WGS sequence"/>
</dbReference>
<gene>
    <name evidence="1" type="ORF">J43TS3_31020</name>
</gene>
<comment type="caution">
    <text evidence="1">The sequence shown here is derived from an EMBL/GenBank/DDBJ whole genome shotgun (WGS) entry which is preliminary data.</text>
</comment>
<accession>A0A919X9G4</accession>
<dbReference type="AlphaFoldDB" id="A0A919X9G4"/>
<evidence type="ECO:0000313" key="2">
    <source>
        <dbReference type="Proteomes" id="UP000676917"/>
    </source>
</evidence>
<dbReference type="EMBL" id="BORP01000007">
    <property type="protein sequence ID" value="GIO28491.1"/>
    <property type="molecule type" value="Genomic_DNA"/>
</dbReference>
<proteinExistence type="predicted"/>
<reference evidence="1" key="1">
    <citation type="submission" date="2021-03" db="EMBL/GenBank/DDBJ databases">
        <title>Antimicrobial resistance genes in bacteria isolated from Japanese honey, and their potential for conferring macrolide and lincosamide resistance in the American foulbrood pathogen Paenibacillus larvae.</title>
        <authorList>
            <person name="Okamoto M."/>
            <person name="Kumagai M."/>
            <person name="Kanamori H."/>
            <person name="Takamatsu D."/>
        </authorList>
    </citation>
    <scope>NUCLEOTIDE SEQUENCE</scope>
    <source>
        <strain evidence="1">J43TS3</strain>
    </source>
</reference>
<keyword evidence="2" id="KW-1185">Reference proteome</keyword>
<protein>
    <submittedName>
        <fullName evidence="1">Uncharacterized protein</fullName>
    </submittedName>
</protein>
<organism evidence="1 2">
    <name type="scientific">Ornithinibacillus bavariensis</name>
    <dbReference type="NCBI Taxonomy" id="545502"/>
    <lineage>
        <taxon>Bacteria</taxon>
        <taxon>Bacillati</taxon>
        <taxon>Bacillota</taxon>
        <taxon>Bacilli</taxon>
        <taxon>Bacillales</taxon>
        <taxon>Bacillaceae</taxon>
        <taxon>Ornithinibacillus</taxon>
    </lineage>
</organism>
<sequence length="98" mass="11545">MQYDIKVSLANKMQRQPKIDFSLFKSQIFSHNNTKGKIEKSVFPLNNRNLFSWKIVKNGQTYPVYSVSENRAFERIKLLVQSTESNNYTHNFKQPSLD</sequence>